<keyword evidence="6" id="KW-0969">Cilium</keyword>
<dbReference type="CDD" id="cd11614">
    <property type="entry name" value="SAF_CpaB_FlgA_like"/>
    <property type="match status" value="1"/>
</dbReference>
<name>A0A1F6CW69_HANXR</name>
<dbReference type="GO" id="GO:0042597">
    <property type="term" value="C:periplasmic space"/>
    <property type="evidence" value="ECO:0007669"/>
    <property type="project" value="UniProtKB-SubCell"/>
</dbReference>
<keyword evidence="6" id="KW-0966">Cell projection</keyword>
<sequence>MRSKLDILIELGLMAGAIGICILALTALVSADVVVPEGDVVAAVREYVQNAAQTGADVEIACRWRGDIVVEGTGPVALRVGPSNVEGTAGGVPVCLEVRRGEKVLRSLIITAETAYFDAVAVAARPLRHGDLLTPDAVRFERREVTQVLGRTFSRPEELKGLRMRTMIPAGRVVDRRLTESMPLIRRGEIVTVLAEVGAITVSTQGRALSDGAAGDPIFVENGERQKIQGQVVRAGVVKVIF</sequence>
<evidence type="ECO:0000256" key="4">
    <source>
        <dbReference type="RuleBase" id="RU362063"/>
    </source>
</evidence>
<feature type="domain" description="SAF" evidence="5">
    <location>
        <begin position="118"/>
        <end position="180"/>
    </location>
</feature>
<accession>A0A1F6CW69</accession>
<dbReference type="PANTHER" id="PTHR36307:SF1">
    <property type="entry name" value="FLAGELLA BASAL BODY P-RING FORMATION PROTEIN FLGA"/>
    <property type="match status" value="1"/>
</dbReference>
<dbReference type="AlphaFoldDB" id="A0A1F6CW69"/>
<dbReference type="InterPro" id="IPR013974">
    <property type="entry name" value="SAF"/>
</dbReference>
<dbReference type="InterPro" id="IPR017585">
    <property type="entry name" value="SAF_FlgA"/>
</dbReference>
<evidence type="ECO:0000256" key="1">
    <source>
        <dbReference type="ARBA" id="ARBA00004418"/>
    </source>
</evidence>
<dbReference type="Proteomes" id="UP000178606">
    <property type="component" value="Unassembled WGS sequence"/>
</dbReference>
<proteinExistence type="inferred from homology"/>
<dbReference type="Gene3D" id="2.30.30.760">
    <property type="match status" value="1"/>
</dbReference>
<comment type="similarity">
    <text evidence="4">Belongs to the FlgA family.</text>
</comment>
<evidence type="ECO:0000259" key="5">
    <source>
        <dbReference type="SMART" id="SM00858"/>
    </source>
</evidence>
<organism evidence="6 7">
    <name type="scientific">Handelsmanbacteria sp. (strain RIFCSPLOWO2_12_FULL_64_10)</name>
    <dbReference type="NCBI Taxonomy" id="1817868"/>
    <lineage>
        <taxon>Bacteria</taxon>
        <taxon>Candidatus Handelsmaniibacteriota</taxon>
    </lineage>
</organism>
<evidence type="ECO:0000313" key="6">
    <source>
        <dbReference type="EMBL" id="OGG53403.1"/>
    </source>
</evidence>
<reference evidence="6 7" key="1">
    <citation type="journal article" date="2016" name="Nat. Commun.">
        <title>Thousands of microbial genomes shed light on interconnected biogeochemical processes in an aquifer system.</title>
        <authorList>
            <person name="Anantharaman K."/>
            <person name="Brown C.T."/>
            <person name="Hug L.A."/>
            <person name="Sharon I."/>
            <person name="Castelle C.J."/>
            <person name="Probst A.J."/>
            <person name="Thomas B.C."/>
            <person name="Singh A."/>
            <person name="Wilkins M.J."/>
            <person name="Karaoz U."/>
            <person name="Brodie E.L."/>
            <person name="Williams K.H."/>
            <person name="Hubbard S.S."/>
            <person name="Banfield J.F."/>
        </authorList>
    </citation>
    <scope>NUCLEOTIDE SEQUENCE [LARGE SCALE GENOMIC DNA]</scope>
    <source>
        <strain evidence="7">RIFCSPLOWO2_12_FULL_64_10</strain>
    </source>
</reference>
<keyword evidence="3 4" id="KW-0574">Periplasm</keyword>
<dbReference type="SMART" id="SM00858">
    <property type="entry name" value="SAF"/>
    <property type="match status" value="1"/>
</dbReference>
<protein>
    <recommendedName>
        <fullName evidence="4">Flagella basal body P-ring formation protein FlgA</fullName>
    </recommendedName>
</protein>
<dbReference type="Gene3D" id="3.90.1210.10">
    <property type="entry name" value="Antifreeze-like/N-acetylneuraminic acid synthase C-terminal domain"/>
    <property type="match status" value="1"/>
</dbReference>
<comment type="caution">
    <text evidence="6">The sequence shown here is derived from an EMBL/GenBank/DDBJ whole genome shotgun (WGS) entry which is preliminary data.</text>
</comment>
<evidence type="ECO:0000313" key="7">
    <source>
        <dbReference type="Proteomes" id="UP000178606"/>
    </source>
</evidence>
<evidence type="ECO:0000256" key="3">
    <source>
        <dbReference type="ARBA" id="ARBA00022764"/>
    </source>
</evidence>
<comment type="function">
    <text evidence="4">Involved in the assembly process of the P-ring formation. It may associate with FlgF on the rod constituting a structure essential for the P-ring assembly or may act as a modulator protein for the P-ring assembly.</text>
</comment>
<dbReference type="EMBL" id="MFKF01000122">
    <property type="protein sequence ID" value="OGG53403.1"/>
    <property type="molecule type" value="Genomic_DNA"/>
</dbReference>
<evidence type="ECO:0000256" key="2">
    <source>
        <dbReference type="ARBA" id="ARBA00022729"/>
    </source>
</evidence>
<comment type="subcellular location">
    <subcellularLocation>
        <location evidence="1 4">Periplasm</location>
    </subcellularLocation>
</comment>
<dbReference type="InterPro" id="IPR039246">
    <property type="entry name" value="Flagellar_FlgA"/>
</dbReference>
<dbReference type="PANTHER" id="PTHR36307">
    <property type="entry name" value="FLAGELLA BASAL BODY P-RING FORMATION PROTEIN FLGA"/>
    <property type="match status" value="1"/>
</dbReference>
<gene>
    <name evidence="6" type="ORF">A3F84_20400</name>
</gene>
<keyword evidence="6" id="KW-0282">Flagellum</keyword>
<dbReference type="Pfam" id="PF13144">
    <property type="entry name" value="ChapFlgA"/>
    <property type="match status" value="1"/>
</dbReference>
<dbReference type="NCBIfam" id="TIGR03170">
    <property type="entry name" value="flgA_cterm"/>
    <property type="match status" value="1"/>
</dbReference>
<dbReference type="GO" id="GO:0044780">
    <property type="term" value="P:bacterial-type flagellum assembly"/>
    <property type="evidence" value="ECO:0007669"/>
    <property type="project" value="InterPro"/>
</dbReference>
<keyword evidence="4" id="KW-1005">Bacterial flagellum biogenesis</keyword>
<keyword evidence="2" id="KW-0732">Signal</keyword>